<dbReference type="EMBL" id="CP120627">
    <property type="protein sequence ID" value="WEW54633.1"/>
    <property type="molecule type" value="Genomic_DNA"/>
</dbReference>
<organism evidence="3 4">
    <name type="scientific">Emydomyces testavorans</name>
    <dbReference type="NCBI Taxonomy" id="2070801"/>
    <lineage>
        <taxon>Eukaryota</taxon>
        <taxon>Fungi</taxon>
        <taxon>Dikarya</taxon>
        <taxon>Ascomycota</taxon>
        <taxon>Pezizomycotina</taxon>
        <taxon>Eurotiomycetes</taxon>
        <taxon>Eurotiomycetidae</taxon>
        <taxon>Onygenales</taxon>
        <taxon>Nannizziopsiaceae</taxon>
        <taxon>Emydomyces</taxon>
    </lineage>
</organism>
<feature type="compositionally biased region" description="Gly residues" evidence="1">
    <location>
        <begin position="208"/>
        <end position="217"/>
    </location>
</feature>
<protein>
    <recommendedName>
        <fullName evidence="5">Extracellular serine-rich protein</fullName>
    </recommendedName>
</protein>
<feature type="compositionally biased region" description="Polar residues" evidence="1">
    <location>
        <begin position="227"/>
        <end position="239"/>
    </location>
</feature>
<feature type="signal peptide" evidence="2">
    <location>
        <begin position="1"/>
        <end position="19"/>
    </location>
</feature>
<name>A0AAF0DAF9_9EURO</name>
<dbReference type="SUPFAM" id="SSF49503">
    <property type="entry name" value="Cupredoxins"/>
    <property type="match status" value="1"/>
</dbReference>
<evidence type="ECO:0000256" key="1">
    <source>
        <dbReference type="SAM" id="MobiDB-lite"/>
    </source>
</evidence>
<evidence type="ECO:0000256" key="2">
    <source>
        <dbReference type="SAM" id="SignalP"/>
    </source>
</evidence>
<proteinExistence type="predicted"/>
<sequence>MTLREILVSTLLLVAGIQAAANDQPYHLTSHQSHVQAKRQEGGAKEGGSNQGGSMVNVHVVKVGDDKGTLRFFPDDMKVPAGEMVQFQFHPRVSDAFSSKRWACCVLTLHQNHSLVQSTFDRPCEPMGRSQRGMAGIQSGFMPVEPGSRQMPVFTIMVNSTQPMWFYCSQGRHCQNGMVMAINAVAGSNRTIETFRSLAARAGNSTSGNGGNRGGQGNPTNNNGRPSSTSGRPAEQTRNAAPRTVAHVAGLSGLLLAVAAVVGL</sequence>
<gene>
    <name evidence="3" type="ORF">PRK78_000053</name>
</gene>
<reference evidence="3" key="1">
    <citation type="submission" date="2023-03" db="EMBL/GenBank/DDBJ databases">
        <title>Emydomyces testavorans Genome Sequence.</title>
        <authorList>
            <person name="Hoyer L."/>
        </authorList>
    </citation>
    <scope>NUCLEOTIDE SEQUENCE</scope>
    <source>
        <strain evidence="3">16-2883</strain>
    </source>
</reference>
<evidence type="ECO:0000313" key="4">
    <source>
        <dbReference type="Proteomes" id="UP001219355"/>
    </source>
</evidence>
<dbReference type="AlphaFoldDB" id="A0AAF0DAF9"/>
<dbReference type="InterPro" id="IPR008972">
    <property type="entry name" value="Cupredoxin"/>
</dbReference>
<feature type="chain" id="PRO_5042121846" description="Extracellular serine-rich protein" evidence="2">
    <location>
        <begin position="20"/>
        <end position="264"/>
    </location>
</feature>
<keyword evidence="4" id="KW-1185">Reference proteome</keyword>
<dbReference type="Proteomes" id="UP001219355">
    <property type="component" value="Chromosome 1"/>
</dbReference>
<feature type="region of interest" description="Disordered" evidence="1">
    <location>
        <begin position="28"/>
        <end position="54"/>
    </location>
</feature>
<accession>A0AAF0DAF9</accession>
<evidence type="ECO:0000313" key="3">
    <source>
        <dbReference type="EMBL" id="WEW54633.1"/>
    </source>
</evidence>
<dbReference type="PANTHER" id="PTHR34883">
    <property type="entry name" value="SERINE-RICH PROTEIN, PUTATIVE-RELATED-RELATED"/>
    <property type="match status" value="1"/>
</dbReference>
<feature type="region of interest" description="Disordered" evidence="1">
    <location>
        <begin position="202"/>
        <end position="241"/>
    </location>
</feature>
<dbReference type="Gene3D" id="2.60.40.420">
    <property type="entry name" value="Cupredoxins - blue copper proteins"/>
    <property type="match status" value="1"/>
</dbReference>
<evidence type="ECO:0008006" key="5">
    <source>
        <dbReference type="Google" id="ProtNLM"/>
    </source>
</evidence>
<keyword evidence="2" id="KW-0732">Signal</keyword>
<dbReference type="InterPro" id="IPR052953">
    <property type="entry name" value="Ser-rich/MCO-related"/>
</dbReference>
<dbReference type="CDD" id="cd00920">
    <property type="entry name" value="Cupredoxin"/>
    <property type="match status" value="1"/>
</dbReference>
<dbReference type="PANTHER" id="PTHR34883:SF17">
    <property type="entry name" value="CUPREDOXIN"/>
    <property type="match status" value="1"/>
</dbReference>